<feature type="active site" description="Proton acceptor" evidence="11">
    <location>
        <position position="386"/>
    </location>
</feature>
<dbReference type="CDD" id="cd00751">
    <property type="entry name" value="thiolase"/>
    <property type="match status" value="1"/>
</dbReference>
<evidence type="ECO:0000256" key="1">
    <source>
        <dbReference type="ARBA" id="ARBA00003720"/>
    </source>
</evidence>
<dbReference type="GO" id="GO:0033812">
    <property type="term" value="F:3-oxoadipyl-CoA thiolase activity"/>
    <property type="evidence" value="ECO:0007669"/>
    <property type="project" value="UniProtKB-EC"/>
</dbReference>
<dbReference type="AlphaFoldDB" id="A0A1B7HNW0"/>
<organism evidence="15 16">
    <name type="scientific">Buttiauxella gaviniae ATCC 51604</name>
    <dbReference type="NCBI Taxonomy" id="1354253"/>
    <lineage>
        <taxon>Bacteria</taxon>
        <taxon>Pseudomonadati</taxon>
        <taxon>Pseudomonadota</taxon>
        <taxon>Gammaproteobacteria</taxon>
        <taxon>Enterobacterales</taxon>
        <taxon>Enterobacteriaceae</taxon>
        <taxon>Buttiauxella</taxon>
    </lineage>
</organism>
<dbReference type="PROSITE" id="PS00099">
    <property type="entry name" value="THIOLASE_3"/>
    <property type="match status" value="1"/>
</dbReference>
<dbReference type="FunFam" id="3.40.47.10:FF:000010">
    <property type="entry name" value="Acetyl-CoA acetyltransferase (Thiolase)"/>
    <property type="match status" value="1"/>
</dbReference>
<accession>A0A1B7HNW0</accession>
<dbReference type="InterPro" id="IPR020616">
    <property type="entry name" value="Thiolase_N"/>
</dbReference>
<dbReference type="GO" id="GO:0019619">
    <property type="term" value="P:3,4-dihydroxybenzoate catabolic process"/>
    <property type="evidence" value="ECO:0007669"/>
    <property type="project" value="InterPro"/>
</dbReference>
<feature type="domain" description="Thiolase C-terminal" evidence="14">
    <location>
        <begin position="276"/>
        <end position="399"/>
    </location>
</feature>
<evidence type="ECO:0000259" key="14">
    <source>
        <dbReference type="Pfam" id="PF02803"/>
    </source>
</evidence>
<evidence type="ECO:0000259" key="13">
    <source>
        <dbReference type="Pfam" id="PF00108"/>
    </source>
</evidence>
<dbReference type="NCBIfam" id="NF006551">
    <property type="entry name" value="PRK09050.1"/>
    <property type="match status" value="1"/>
</dbReference>
<comment type="similarity">
    <text evidence="3 12">Belongs to the thiolase-like superfamily. Thiolase family.</text>
</comment>
<comment type="pathway">
    <text evidence="2">Aromatic compound metabolism; beta-ketoadipate pathway; acetyl-CoA and succinyl-CoA from 3-oxoadipate: step 2/2.</text>
</comment>
<reference evidence="15 16" key="1">
    <citation type="submission" date="2016-04" db="EMBL/GenBank/DDBJ databases">
        <title>ATOL: Assembling a taxonomically balanced genome-scale reconstruction of the evolutionary history of the Enterobacteriaceae.</title>
        <authorList>
            <person name="Plunkett G.III."/>
            <person name="Neeno-Eckwall E.C."/>
            <person name="Glasner J.D."/>
            <person name="Perna N.T."/>
        </authorList>
    </citation>
    <scope>NUCLEOTIDE SEQUENCE [LARGE SCALE GENOMIC DNA]</scope>
    <source>
        <strain evidence="15 16">ATCC 51604</strain>
    </source>
</reference>
<dbReference type="InterPro" id="IPR020613">
    <property type="entry name" value="Thiolase_CS"/>
</dbReference>
<dbReference type="Gene3D" id="3.40.47.10">
    <property type="match status" value="1"/>
</dbReference>
<evidence type="ECO:0000256" key="6">
    <source>
        <dbReference type="ARBA" id="ARBA00022679"/>
    </source>
</evidence>
<dbReference type="PATRIC" id="fig|1354253.4.peg.4254"/>
<evidence type="ECO:0000256" key="7">
    <source>
        <dbReference type="ARBA" id="ARBA00022797"/>
    </source>
</evidence>
<dbReference type="PROSITE" id="PS00098">
    <property type="entry name" value="THIOLASE_1"/>
    <property type="match status" value="1"/>
</dbReference>
<evidence type="ECO:0000256" key="9">
    <source>
        <dbReference type="ARBA" id="ARBA00041222"/>
    </source>
</evidence>
<comment type="function">
    <text evidence="1">Catalyzes thiolytic cleavage of beta-ketoadipyl-CoA to succinyl-CoA and acetyl-CoA.</text>
</comment>
<dbReference type="Proteomes" id="UP000078504">
    <property type="component" value="Unassembled WGS sequence"/>
</dbReference>
<evidence type="ECO:0000313" key="16">
    <source>
        <dbReference type="Proteomes" id="UP000078504"/>
    </source>
</evidence>
<dbReference type="InterPro" id="IPR020617">
    <property type="entry name" value="Thiolase_C"/>
</dbReference>
<gene>
    <name evidence="15" type="ORF">M977_04147</name>
</gene>
<evidence type="ECO:0000256" key="12">
    <source>
        <dbReference type="RuleBase" id="RU003557"/>
    </source>
</evidence>
<sequence length="400" mass="41996">MNQAFICDGVRTPFGRFGGTLSSVRSDDLAALPLKALIARHPNLDWSAVDDVLYGCANQAGEDNRNVARMALLLAGLPETVPGSTINRLCGSSLDALGVAARAIKSGETQLMIAGGVESMSRAPFVMGKAESAFSRNMKMEDTTIGWRFINPLMKAQYGVDAMPETAENVATDFNINREDQDAFALRSQLRTARAQEMGIFDDELIPVSIAQRKGEALLFNQDEHPRSTSIEALAKLKGVVRADGTVTAGNASGVNDGACALLLASEQALNTHGLQPLARVVGVATAGVAPRIMGFGPAPAVRKVLAQTGLTLAQMDVIELNEAFAAQALAVMRDLGLPDDADHVNPNGGAIALGHPLGASGGRLAMTAAYQLKRSGGRYALCTMCIGVGQGIALIIERV</sequence>
<evidence type="ECO:0000256" key="11">
    <source>
        <dbReference type="PIRSR" id="PIRSR000429-1"/>
    </source>
</evidence>
<evidence type="ECO:0000256" key="10">
    <source>
        <dbReference type="ARBA" id="ARBA00048527"/>
    </source>
</evidence>
<dbReference type="InterPro" id="IPR012793">
    <property type="entry name" value="PcaF"/>
</dbReference>
<dbReference type="PANTHER" id="PTHR18919:SF107">
    <property type="entry name" value="ACETYL-COA ACETYLTRANSFERASE, CYTOSOLIC"/>
    <property type="match status" value="1"/>
</dbReference>
<dbReference type="EC" id="2.3.1.174" evidence="4"/>
<dbReference type="PANTHER" id="PTHR18919">
    <property type="entry name" value="ACETYL-COA C-ACYLTRANSFERASE"/>
    <property type="match status" value="1"/>
</dbReference>
<comment type="caution">
    <text evidence="15">The sequence shown here is derived from an EMBL/GenBank/DDBJ whole genome shotgun (WGS) entry which is preliminary data.</text>
</comment>
<evidence type="ECO:0000313" key="15">
    <source>
        <dbReference type="EMBL" id="OAT17319.1"/>
    </source>
</evidence>
<comment type="catalytic activity">
    <reaction evidence="10">
        <text>succinyl-CoA + acetyl-CoA = 3-oxoadipyl-CoA + CoA</text>
        <dbReference type="Rhea" id="RHEA:19481"/>
        <dbReference type="ChEBI" id="CHEBI:57287"/>
        <dbReference type="ChEBI" id="CHEBI:57288"/>
        <dbReference type="ChEBI" id="CHEBI:57292"/>
        <dbReference type="ChEBI" id="CHEBI:57348"/>
        <dbReference type="EC" id="2.3.1.174"/>
    </reaction>
</comment>
<dbReference type="InterPro" id="IPR020610">
    <property type="entry name" value="Thiolase_AS"/>
</dbReference>
<dbReference type="SUPFAM" id="SSF53901">
    <property type="entry name" value="Thiolase-like"/>
    <property type="match status" value="2"/>
</dbReference>
<dbReference type="Pfam" id="PF00108">
    <property type="entry name" value="Thiolase_N"/>
    <property type="match status" value="1"/>
</dbReference>
<evidence type="ECO:0000256" key="8">
    <source>
        <dbReference type="ARBA" id="ARBA00023315"/>
    </source>
</evidence>
<feature type="active site" description="Acyl-thioester intermediate" evidence="11">
    <location>
        <position position="90"/>
    </location>
</feature>
<name>A0A1B7HNW0_9ENTR</name>
<protein>
    <recommendedName>
        <fullName evidence="5">Beta-ketoadipyl-CoA thiolase</fullName>
        <ecNumber evidence="4">2.3.1.174</ecNumber>
    </recommendedName>
    <alternativeName>
        <fullName evidence="9">3-oxoadipyl-CoA thiolase</fullName>
    </alternativeName>
</protein>
<dbReference type="InterPro" id="IPR020615">
    <property type="entry name" value="Thiolase_acyl_enz_int_AS"/>
</dbReference>
<dbReference type="NCBIfam" id="TIGR02430">
    <property type="entry name" value="pcaF"/>
    <property type="match status" value="1"/>
</dbReference>
<evidence type="ECO:0000256" key="5">
    <source>
        <dbReference type="ARBA" id="ARBA00016181"/>
    </source>
</evidence>
<dbReference type="EMBL" id="LXEP01000041">
    <property type="protein sequence ID" value="OAT17319.1"/>
    <property type="molecule type" value="Genomic_DNA"/>
</dbReference>
<dbReference type="PIRSF" id="PIRSF000429">
    <property type="entry name" value="Ac-CoA_Ac_transf"/>
    <property type="match status" value="1"/>
</dbReference>
<dbReference type="InterPro" id="IPR002155">
    <property type="entry name" value="Thiolase"/>
</dbReference>
<keyword evidence="8 12" id="KW-0012">Acyltransferase</keyword>
<dbReference type="Pfam" id="PF02803">
    <property type="entry name" value="Thiolase_C"/>
    <property type="match status" value="1"/>
</dbReference>
<dbReference type="NCBIfam" id="TIGR01930">
    <property type="entry name" value="AcCoA-C-Actrans"/>
    <property type="match status" value="1"/>
</dbReference>
<keyword evidence="6 12" id="KW-0808">Transferase</keyword>
<dbReference type="RefSeq" id="WP_064518651.1">
    <property type="nucleotide sequence ID" value="NZ_LXEP01000041.1"/>
</dbReference>
<dbReference type="PROSITE" id="PS00737">
    <property type="entry name" value="THIOLASE_2"/>
    <property type="match status" value="1"/>
</dbReference>
<dbReference type="InterPro" id="IPR016039">
    <property type="entry name" value="Thiolase-like"/>
</dbReference>
<evidence type="ECO:0000256" key="2">
    <source>
        <dbReference type="ARBA" id="ARBA00005071"/>
    </source>
</evidence>
<feature type="domain" description="Thiolase N-terminal" evidence="13">
    <location>
        <begin position="5"/>
        <end position="268"/>
    </location>
</feature>
<evidence type="ECO:0000256" key="4">
    <source>
        <dbReference type="ARBA" id="ARBA00012233"/>
    </source>
</evidence>
<evidence type="ECO:0000256" key="3">
    <source>
        <dbReference type="ARBA" id="ARBA00010982"/>
    </source>
</evidence>
<keyword evidence="7" id="KW-0058">Aromatic hydrocarbons catabolism</keyword>
<proteinExistence type="inferred from homology"/>
<feature type="active site" description="Proton acceptor" evidence="11">
    <location>
        <position position="356"/>
    </location>
</feature>